<evidence type="ECO:0000313" key="7">
    <source>
        <dbReference type="EMBL" id="RAG83235.1"/>
    </source>
</evidence>
<feature type="domain" description="ABC transporter" evidence="6">
    <location>
        <begin position="5"/>
        <end position="223"/>
    </location>
</feature>
<evidence type="ECO:0000256" key="4">
    <source>
        <dbReference type="ARBA" id="ARBA00022840"/>
    </source>
</evidence>
<evidence type="ECO:0000259" key="6">
    <source>
        <dbReference type="PROSITE" id="PS50893"/>
    </source>
</evidence>
<dbReference type="InterPro" id="IPR052156">
    <property type="entry name" value="BCAA_Transport_ATP-bd_LivF"/>
</dbReference>
<evidence type="ECO:0000256" key="2">
    <source>
        <dbReference type="ARBA" id="ARBA00022448"/>
    </source>
</evidence>
<dbReference type="GO" id="GO:0015658">
    <property type="term" value="F:branched-chain amino acid transmembrane transporter activity"/>
    <property type="evidence" value="ECO:0007669"/>
    <property type="project" value="TreeGrafter"/>
</dbReference>
<dbReference type="PANTHER" id="PTHR43820">
    <property type="entry name" value="HIGH-AFFINITY BRANCHED-CHAIN AMINO ACID TRANSPORT ATP-BINDING PROTEIN LIVF"/>
    <property type="match status" value="1"/>
</dbReference>
<protein>
    <submittedName>
        <fullName evidence="7">ABC transporter</fullName>
    </submittedName>
</protein>
<dbReference type="Gene3D" id="3.40.50.300">
    <property type="entry name" value="P-loop containing nucleotide triphosphate hydrolases"/>
    <property type="match status" value="1"/>
</dbReference>
<dbReference type="InterPro" id="IPR027417">
    <property type="entry name" value="P-loop_NTPase"/>
</dbReference>
<sequence>MTLEIELRGARVRYGPLEALHGVDLPVPAGAMTVLVGRNGSGRSTALHALAGVVPLTAGRVLWHGGAVTAREITALDTYRRSRLGMALLPAEQAVFPSLTVAENLVVAGPLGGGVDAGVELFPELGRLLPRTAGTLSGGEQRMVALSRVLTSPARLLLLDEFGLGLAEEVVARVHAALTALVASGRTVLLAEQALPDEVAWDYAYELRRGAIVAAREREAPPVT</sequence>
<keyword evidence="2" id="KW-0813">Transport</keyword>
<evidence type="ECO:0000256" key="1">
    <source>
        <dbReference type="ARBA" id="ARBA00005417"/>
    </source>
</evidence>
<dbReference type="PROSITE" id="PS00211">
    <property type="entry name" value="ABC_TRANSPORTER_1"/>
    <property type="match status" value="1"/>
</dbReference>
<dbReference type="Proteomes" id="UP000248889">
    <property type="component" value="Unassembled WGS sequence"/>
</dbReference>
<keyword evidence="5" id="KW-0029">Amino-acid transport</keyword>
<dbReference type="RefSeq" id="WP_111503904.1">
    <property type="nucleotide sequence ID" value="NZ_QKYN01000091.1"/>
</dbReference>
<dbReference type="SUPFAM" id="SSF52540">
    <property type="entry name" value="P-loop containing nucleoside triphosphate hydrolases"/>
    <property type="match status" value="1"/>
</dbReference>
<comment type="similarity">
    <text evidence="1">Belongs to the ABC transporter superfamily.</text>
</comment>
<dbReference type="GO" id="GO:0016887">
    <property type="term" value="F:ATP hydrolysis activity"/>
    <property type="evidence" value="ECO:0007669"/>
    <property type="project" value="InterPro"/>
</dbReference>
<evidence type="ECO:0000256" key="3">
    <source>
        <dbReference type="ARBA" id="ARBA00022741"/>
    </source>
</evidence>
<dbReference type="PROSITE" id="PS50893">
    <property type="entry name" value="ABC_TRANSPORTER_2"/>
    <property type="match status" value="1"/>
</dbReference>
<keyword evidence="8" id="KW-1185">Reference proteome</keyword>
<dbReference type="InterPro" id="IPR017871">
    <property type="entry name" value="ABC_transporter-like_CS"/>
</dbReference>
<dbReference type="SMART" id="SM00382">
    <property type="entry name" value="AAA"/>
    <property type="match status" value="1"/>
</dbReference>
<reference evidence="7 8" key="1">
    <citation type="submission" date="2018-06" db="EMBL/GenBank/DDBJ databases">
        <title>Streptacidiphilus pinicola sp. nov., isolated from pine grove soil.</title>
        <authorList>
            <person name="Roh S.G."/>
            <person name="Park S."/>
            <person name="Kim M.-K."/>
            <person name="Yun B.-R."/>
            <person name="Park J."/>
            <person name="Kim M.J."/>
            <person name="Kim Y.S."/>
            <person name="Kim S.B."/>
        </authorList>
    </citation>
    <scope>NUCLEOTIDE SEQUENCE [LARGE SCALE GENOMIC DNA]</scope>
    <source>
        <strain evidence="7 8">MMS16-CNU450</strain>
    </source>
</reference>
<dbReference type="EMBL" id="QKYN01000091">
    <property type="protein sequence ID" value="RAG83235.1"/>
    <property type="molecule type" value="Genomic_DNA"/>
</dbReference>
<dbReference type="AlphaFoldDB" id="A0A2X0K1V9"/>
<dbReference type="GO" id="GO:0015807">
    <property type="term" value="P:L-amino acid transport"/>
    <property type="evidence" value="ECO:0007669"/>
    <property type="project" value="TreeGrafter"/>
</dbReference>
<organism evidence="7 8">
    <name type="scientific">Streptacidiphilus pinicola</name>
    <dbReference type="NCBI Taxonomy" id="2219663"/>
    <lineage>
        <taxon>Bacteria</taxon>
        <taxon>Bacillati</taxon>
        <taxon>Actinomycetota</taxon>
        <taxon>Actinomycetes</taxon>
        <taxon>Kitasatosporales</taxon>
        <taxon>Streptomycetaceae</taxon>
        <taxon>Streptacidiphilus</taxon>
    </lineage>
</organism>
<dbReference type="GO" id="GO:0005524">
    <property type="term" value="F:ATP binding"/>
    <property type="evidence" value="ECO:0007669"/>
    <property type="project" value="UniProtKB-KW"/>
</dbReference>
<dbReference type="PANTHER" id="PTHR43820:SF4">
    <property type="entry name" value="HIGH-AFFINITY BRANCHED-CHAIN AMINO ACID TRANSPORT ATP-BINDING PROTEIN LIVF"/>
    <property type="match status" value="1"/>
</dbReference>
<accession>A0A2X0K1V9</accession>
<evidence type="ECO:0000313" key="8">
    <source>
        <dbReference type="Proteomes" id="UP000248889"/>
    </source>
</evidence>
<evidence type="ECO:0000256" key="5">
    <source>
        <dbReference type="ARBA" id="ARBA00022970"/>
    </source>
</evidence>
<name>A0A2X0K1V9_9ACTN</name>
<dbReference type="InterPro" id="IPR003593">
    <property type="entry name" value="AAA+_ATPase"/>
</dbReference>
<gene>
    <name evidence="7" type="ORF">DN069_23385</name>
</gene>
<keyword evidence="3" id="KW-0547">Nucleotide-binding</keyword>
<keyword evidence="4" id="KW-0067">ATP-binding</keyword>
<dbReference type="InterPro" id="IPR003439">
    <property type="entry name" value="ABC_transporter-like_ATP-bd"/>
</dbReference>
<comment type="caution">
    <text evidence="7">The sequence shown here is derived from an EMBL/GenBank/DDBJ whole genome shotgun (WGS) entry which is preliminary data.</text>
</comment>
<dbReference type="Pfam" id="PF00005">
    <property type="entry name" value="ABC_tran"/>
    <property type="match status" value="1"/>
</dbReference>
<proteinExistence type="inferred from homology"/>
<dbReference type="OrthoDB" id="5380791at2"/>